<keyword evidence="3" id="KW-1185">Reference proteome</keyword>
<keyword evidence="1" id="KW-0472">Membrane</keyword>
<feature type="transmembrane region" description="Helical" evidence="1">
    <location>
        <begin position="72"/>
        <end position="94"/>
    </location>
</feature>
<dbReference type="EMBL" id="OX597837">
    <property type="protein sequence ID" value="CAI9740276.1"/>
    <property type="molecule type" value="Genomic_DNA"/>
</dbReference>
<organism evidence="2 3">
    <name type="scientific">Octopus vulgaris</name>
    <name type="common">Common octopus</name>
    <dbReference type="NCBI Taxonomy" id="6645"/>
    <lineage>
        <taxon>Eukaryota</taxon>
        <taxon>Metazoa</taxon>
        <taxon>Spiralia</taxon>
        <taxon>Lophotrochozoa</taxon>
        <taxon>Mollusca</taxon>
        <taxon>Cephalopoda</taxon>
        <taxon>Coleoidea</taxon>
        <taxon>Octopodiformes</taxon>
        <taxon>Octopoda</taxon>
        <taxon>Incirrata</taxon>
        <taxon>Octopodidae</taxon>
        <taxon>Octopus</taxon>
    </lineage>
</organism>
<sequence length="105" mass="12334">MKGVCYTCGICVCVEREREKANVHHLKKTMLFKRFFFFKSVLLFLKPNFLFWDFREVQNSVVDQSSGLLTQTVLIVFIYKILHCVCVCVCVPVLSPRRSLNTYLF</sequence>
<evidence type="ECO:0000256" key="1">
    <source>
        <dbReference type="SAM" id="Phobius"/>
    </source>
</evidence>
<keyword evidence="1" id="KW-1133">Transmembrane helix</keyword>
<reference evidence="2" key="1">
    <citation type="submission" date="2023-08" db="EMBL/GenBank/DDBJ databases">
        <authorList>
            <person name="Alioto T."/>
            <person name="Alioto T."/>
            <person name="Gomez Garrido J."/>
        </authorList>
    </citation>
    <scope>NUCLEOTIDE SEQUENCE</scope>
</reference>
<dbReference type="AlphaFoldDB" id="A0AA36BV13"/>
<dbReference type="Proteomes" id="UP001162480">
    <property type="component" value="Chromosome 24"/>
</dbReference>
<evidence type="ECO:0000313" key="2">
    <source>
        <dbReference type="EMBL" id="CAI9740276.1"/>
    </source>
</evidence>
<accession>A0AA36BV13</accession>
<feature type="transmembrane region" description="Helical" evidence="1">
    <location>
        <begin position="35"/>
        <end position="52"/>
    </location>
</feature>
<proteinExistence type="predicted"/>
<keyword evidence="1" id="KW-0812">Transmembrane</keyword>
<gene>
    <name evidence="2" type="ORF">OCTVUL_1B010134</name>
</gene>
<evidence type="ECO:0000313" key="3">
    <source>
        <dbReference type="Proteomes" id="UP001162480"/>
    </source>
</evidence>
<name>A0AA36BV13_OCTVU</name>
<protein>
    <submittedName>
        <fullName evidence="2">Uncharacterized protein</fullName>
    </submittedName>
</protein>